<dbReference type="EMBL" id="JACXVP010000005">
    <property type="protein sequence ID" value="KAG5607385.1"/>
    <property type="molecule type" value="Genomic_DNA"/>
</dbReference>
<gene>
    <name evidence="2" type="ORF">H5410_028877</name>
</gene>
<name>A0A9J5Z3D9_SOLCO</name>
<protein>
    <submittedName>
        <fullName evidence="2">Uncharacterized protein</fullName>
    </submittedName>
</protein>
<evidence type="ECO:0000313" key="3">
    <source>
        <dbReference type="Proteomes" id="UP000824120"/>
    </source>
</evidence>
<reference evidence="2 3" key="1">
    <citation type="submission" date="2020-09" db="EMBL/GenBank/DDBJ databases">
        <title>De no assembly of potato wild relative species, Solanum commersonii.</title>
        <authorList>
            <person name="Cho K."/>
        </authorList>
    </citation>
    <scope>NUCLEOTIDE SEQUENCE [LARGE SCALE GENOMIC DNA]</scope>
    <source>
        <strain evidence="2">LZ3.2</strain>
        <tissue evidence="2">Leaf</tissue>
    </source>
</reference>
<dbReference type="Proteomes" id="UP000824120">
    <property type="component" value="Chromosome 5"/>
</dbReference>
<feature type="compositionally biased region" description="Acidic residues" evidence="1">
    <location>
        <begin position="56"/>
        <end position="66"/>
    </location>
</feature>
<keyword evidence="3" id="KW-1185">Reference proteome</keyword>
<feature type="region of interest" description="Disordered" evidence="1">
    <location>
        <begin position="1"/>
        <end position="71"/>
    </location>
</feature>
<sequence>MATEGDVNAASTTNVHSDGGKKNLKGKKHQKGSEEMLLDPTLSKELTSHPPSTTETSDDDRGEEPIDVTPGEEWIARVEMPDVSLSRAGKDENACWQVLFRCYCSEEDVGGPGFLRYLYARQQKKTRGA</sequence>
<proteinExistence type="predicted"/>
<evidence type="ECO:0000256" key="1">
    <source>
        <dbReference type="SAM" id="MobiDB-lite"/>
    </source>
</evidence>
<accession>A0A9J5Z3D9</accession>
<organism evidence="2 3">
    <name type="scientific">Solanum commersonii</name>
    <name type="common">Commerson's wild potato</name>
    <name type="synonym">Commerson's nightshade</name>
    <dbReference type="NCBI Taxonomy" id="4109"/>
    <lineage>
        <taxon>Eukaryota</taxon>
        <taxon>Viridiplantae</taxon>
        <taxon>Streptophyta</taxon>
        <taxon>Embryophyta</taxon>
        <taxon>Tracheophyta</taxon>
        <taxon>Spermatophyta</taxon>
        <taxon>Magnoliopsida</taxon>
        <taxon>eudicotyledons</taxon>
        <taxon>Gunneridae</taxon>
        <taxon>Pentapetalae</taxon>
        <taxon>asterids</taxon>
        <taxon>lamiids</taxon>
        <taxon>Solanales</taxon>
        <taxon>Solanaceae</taxon>
        <taxon>Solanoideae</taxon>
        <taxon>Solaneae</taxon>
        <taxon>Solanum</taxon>
    </lineage>
</organism>
<evidence type="ECO:0000313" key="2">
    <source>
        <dbReference type="EMBL" id="KAG5607385.1"/>
    </source>
</evidence>
<dbReference type="AlphaFoldDB" id="A0A9J5Z3D9"/>
<comment type="caution">
    <text evidence="2">The sequence shown here is derived from an EMBL/GenBank/DDBJ whole genome shotgun (WGS) entry which is preliminary data.</text>
</comment>